<dbReference type="Gene3D" id="1.20.1280.50">
    <property type="match status" value="1"/>
</dbReference>
<dbReference type="Pfam" id="PF00646">
    <property type="entry name" value="F-box"/>
    <property type="match status" value="1"/>
</dbReference>
<evidence type="ECO:0000313" key="2">
    <source>
        <dbReference type="EMBL" id="CAF2057061.1"/>
    </source>
</evidence>
<dbReference type="SUPFAM" id="SSF81383">
    <property type="entry name" value="F-box domain"/>
    <property type="match status" value="1"/>
</dbReference>
<dbReference type="AlphaFoldDB" id="A0A816Q7E0"/>
<sequence>MTMISDLPNDLEAEILSRVPAKSLSRLKRTCKRWYALFREPKFVVKNKNLGRAVRESILLTNHGDVCLVAGDLHDTVVNTPIEVSERFVRLPLPIQTERFVLSVVRDEKLSVLLIDDSSDDMSYMRIWVSNKINEDANKDLSWRNGLVLEVDFDSYNMYFRSFLLDEENKVAVLCCDIDLVHDYYTTIIYIIGKAMLKEVYIGTEKTSRSHSSLVITYVPSLVII</sequence>
<dbReference type="InterPro" id="IPR001810">
    <property type="entry name" value="F-box_dom"/>
</dbReference>
<gene>
    <name evidence="2" type="ORF">DARMORV10_C06P14880.1</name>
</gene>
<accession>A0A816Q7E0</accession>
<dbReference type="CDD" id="cd22157">
    <property type="entry name" value="F-box_AtFBW1-like"/>
    <property type="match status" value="1"/>
</dbReference>
<dbReference type="Proteomes" id="UP001295469">
    <property type="component" value="Chromosome C06"/>
</dbReference>
<protein>
    <submittedName>
        <fullName evidence="2">(rape) hypothetical protein</fullName>
    </submittedName>
</protein>
<evidence type="ECO:0000259" key="1">
    <source>
        <dbReference type="PROSITE" id="PS50181"/>
    </source>
</evidence>
<dbReference type="Pfam" id="PF07734">
    <property type="entry name" value="FBA_1"/>
    <property type="match status" value="1"/>
</dbReference>
<dbReference type="InterPro" id="IPR036047">
    <property type="entry name" value="F-box-like_dom_sf"/>
</dbReference>
<dbReference type="InterPro" id="IPR006527">
    <property type="entry name" value="F-box-assoc_dom_typ1"/>
</dbReference>
<dbReference type="PROSITE" id="PS50181">
    <property type="entry name" value="FBOX"/>
    <property type="match status" value="1"/>
</dbReference>
<dbReference type="EMBL" id="HG994370">
    <property type="protein sequence ID" value="CAF2057061.1"/>
    <property type="molecule type" value="Genomic_DNA"/>
</dbReference>
<name>A0A816Q7E0_BRANA</name>
<proteinExistence type="predicted"/>
<organism evidence="2">
    <name type="scientific">Brassica napus</name>
    <name type="common">Rape</name>
    <dbReference type="NCBI Taxonomy" id="3708"/>
    <lineage>
        <taxon>Eukaryota</taxon>
        <taxon>Viridiplantae</taxon>
        <taxon>Streptophyta</taxon>
        <taxon>Embryophyta</taxon>
        <taxon>Tracheophyta</taxon>
        <taxon>Spermatophyta</taxon>
        <taxon>Magnoliopsida</taxon>
        <taxon>eudicotyledons</taxon>
        <taxon>Gunneridae</taxon>
        <taxon>Pentapetalae</taxon>
        <taxon>rosids</taxon>
        <taxon>malvids</taxon>
        <taxon>Brassicales</taxon>
        <taxon>Brassicaceae</taxon>
        <taxon>Brassiceae</taxon>
        <taxon>Brassica</taxon>
    </lineage>
</organism>
<feature type="domain" description="F-box" evidence="1">
    <location>
        <begin position="1"/>
        <end position="48"/>
    </location>
</feature>
<reference evidence="2" key="1">
    <citation type="submission" date="2021-01" db="EMBL/GenBank/DDBJ databases">
        <authorList>
            <consortium name="Genoscope - CEA"/>
            <person name="William W."/>
        </authorList>
    </citation>
    <scope>NUCLEOTIDE SEQUENCE</scope>
</reference>
<dbReference type="SMART" id="SM00256">
    <property type="entry name" value="FBOX"/>
    <property type="match status" value="1"/>
</dbReference>